<dbReference type="InterPro" id="IPR000225">
    <property type="entry name" value="Armadillo"/>
</dbReference>
<feature type="compositionally biased region" description="Basic residues" evidence="2">
    <location>
        <begin position="92"/>
        <end position="101"/>
    </location>
</feature>
<feature type="compositionally biased region" description="Basic and acidic residues" evidence="2">
    <location>
        <begin position="15"/>
        <end position="30"/>
    </location>
</feature>
<evidence type="ECO:0008006" key="5">
    <source>
        <dbReference type="Google" id="ProtNLM"/>
    </source>
</evidence>
<reference evidence="3 4" key="1">
    <citation type="journal article" date="2018" name="Sci. Rep.">
        <title>Comparative analysis of the Pocillopora damicornis genome highlights role of immune system in coral evolution.</title>
        <authorList>
            <person name="Cunning R."/>
            <person name="Bay R.A."/>
            <person name="Gillette P."/>
            <person name="Baker A.C."/>
            <person name="Traylor-Knowles N."/>
        </authorList>
    </citation>
    <scope>NUCLEOTIDE SEQUENCE [LARGE SCALE GENOMIC DNA]</scope>
    <source>
        <strain evidence="3">RSMAS</strain>
        <tissue evidence="3">Whole animal</tissue>
    </source>
</reference>
<dbReference type="SUPFAM" id="SSF48371">
    <property type="entry name" value="ARM repeat"/>
    <property type="match status" value="3"/>
</dbReference>
<dbReference type="Pfam" id="PF00514">
    <property type="entry name" value="Arm"/>
    <property type="match status" value="1"/>
</dbReference>
<dbReference type="PANTHER" id="PTHR46241">
    <property type="entry name" value="ARMADILLO REPEAT-CONTAINING PROTEIN 4 ARMC4"/>
    <property type="match status" value="1"/>
</dbReference>
<dbReference type="OrthoDB" id="5980368at2759"/>
<proteinExistence type="predicted"/>
<feature type="compositionally biased region" description="Basic and acidic residues" evidence="2">
    <location>
        <begin position="49"/>
        <end position="59"/>
    </location>
</feature>
<feature type="region of interest" description="Disordered" evidence="2">
    <location>
        <begin position="1"/>
        <end position="186"/>
    </location>
</feature>
<accession>A0A3M6TY44</accession>
<evidence type="ECO:0000313" key="4">
    <source>
        <dbReference type="Proteomes" id="UP000275408"/>
    </source>
</evidence>
<dbReference type="STRING" id="46731.A0A3M6TY44"/>
<evidence type="ECO:0000313" key="3">
    <source>
        <dbReference type="EMBL" id="RMX46317.1"/>
    </source>
</evidence>
<feature type="repeat" description="ARM" evidence="1">
    <location>
        <begin position="258"/>
        <end position="300"/>
    </location>
</feature>
<evidence type="ECO:0000256" key="1">
    <source>
        <dbReference type="PROSITE-ProRule" id="PRU00259"/>
    </source>
</evidence>
<comment type="caution">
    <text evidence="3">The sequence shown here is derived from an EMBL/GenBank/DDBJ whole genome shotgun (WGS) entry which is preliminary data.</text>
</comment>
<dbReference type="Proteomes" id="UP000275408">
    <property type="component" value="Unassembled WGS sequence"/>
</dbReference>
<dbReference type="EMBL" id="RCHS01002704">
    <property type="protein sequence ID" value="RMX46317.1"/>
    <property type="molecule type" value="Genomic_DNA"/>
</dbReference>
<dbReference type="InterPro" id="IPR011989">
    <property type="entry name" value="ARM-like"/>
</dbReference>
<dbReference type="PROSITE" id="PS50176">
    <property type="entry name" value="ARM_REPEAT"/>
    <property type="match status" value="1"/>
</dbReference>
<protein>
    <recommendedName>
        <fullName evidence="5">Armadillo repeat-containing protein 4</fullName>
    </recommendedName>
</protein>
<sequence length="795" mass="88466">MTSKLMMSQVDDNEMDTRFEDNKEIQDKSESNPTIESTTASEQGAVDSSNKETTDEKKQSSFLDKYLSSSETEDDVTENKEEEEKQVERKPEKKKVKKKTNTPKSEKQFTPRKPSMKWKNLRLVVGDDSDEEVKETNKPQPKSKQNRKESRSNKQNLQSRRSTLFRIPSEPAESSTESEEEDDRNGNQVATVITLCALTDFNLTQEMTQMAIRDVNGLTVLVNILRTDHENCQIGALKVLQQLTISSIYNRRAVIKMGGVQILIDLITDAPKEVQSLAAANLANMAKSSVGRNILKKHGGLQTLVSLLNYEERQPTGRKLSGNGSPGQLGADLEVARNAALALWSCSKSTRSRSAIFNAGSVPMLARLITMDKDEFLVPIVGLVQECAVETRFRQAFYKEKMIAAIVRRLLTDNEELQGYCANAIFKCAVDEQTRKAVYDCGGLNTLVSLLSRHDNKKLLAAVTGAIWKCAISDYNVKKLMEMKVLEILVNLLQNEEEEEDLPEQVQLHIVGAIGEIAKNPKAPLEILRCKGCKTLVDILNIPNEELTGTAARAIAACAANSSCRAVFNRLEGLRLLWSLMKSRNNQVVSGGAWAVYRLMQDTPEAWETARSFVGGLDLTVRLLKSADLEVLTSACAVISVVACDWENLGVITDYEVVPHLAKLTHKTDIILRRHLAEAIAMCSKWGNNAKRFSQEGAVERMVEYLGSHDIIVQRSAMRALEQLGKHPDSCITMHRSGVVKLLLEMIGSEDAALQEAAAGCLLNMRQLAMANERARYQKETNNDLEVDTDSVQQN</sequence>
<dbReference type="Gene3D" id="1.25.10.10">
    <property type="entry name" value="Leucine-rich Repeat Variant"/>
    <property type="match status" value="3"/>
</dbReference>
<dbReference type="SMART" id="SM00185">
    <property type="entry name" value="ARM"/>
    <property type="match status" value="11"/>
</dbReference>
<name>A0A3M6TY44_POCDA</name>
<dbReference type="InterPro" id="IPR016024">
    <property type="entry name" value="ARM-type_fold"/>
</dbReference>
<dbReference type="AlphaFoldDB" id="A0A3M6TY44"/>
<evidence type="ECO:0000256" key="2">
    <source>
        <dbReference type="SAM" id="MobiDB-lite"/>
    </source>
</evidence>
<dbReference type="PANTHER" id="PTHR46241:SF1">
    <property type="entry name" value="OUTER DYNEIN ARM-DOCKING COMPLEX SUBUNIT 2"/>
    <property type="match status" value="1"/>
</dbReference>
<feature type="compositionally biased region" description="Polar residues" evidence="2">
    <location>
        <begin position="153"/>
        <end position="162"/>
    </location>
</feature>
<organism evidence="3 4">
    <name type="scientific">Pocillopora damicornis</name>
    <name type="common">Cauliflower coral</name>
    <name type="synonym">Millepora damicornis</name>
    <dbReference type="NCBI Taxonomy" id="46731"/>
    <lineage>
        <taxon>Eukaryota</taxon>
        <taxon>Metazoa</taxon>
        <taxon>Cnidaria</taxon>
        <taxon>Anthozoa</taxon>
        <taxon>Hexacorallia</taxon>
        <taxon>Scleractinia</taxon>
        <taxon>Astrocoeniina</taxon>
        <taxon>Pocilloporidae</taxon>
        <taxon>Pocillopora</taxon>
    </lineage>
</organism>
<keyword evidence="4" id="KW-1185">Reference proteome</keyword>
<gene>
    <name evidence="3" type="ORF">pdam_00000651</name>
</gene>
<feature type="compositionally biased region" description="Polar residues" evidence="2">
    <location>
        <begin position="31"/>
        <end position="48"/>
    </location>
</feature>
<feature type="compositionally biased region" description="Basic and acidic residues" evidence="2">
    <location>
        <begin position="77"/>
        <end position="91"/>
    </location>
</feature>